<dbReference type="Proteomes" id="UP001143674">
    <property type="component" value="Unassembled WGS sequence"/>
</dbReference>
<accession>A0A7X0PY76</accession>
<dbReference type="EMBL" id="JAIVEX010000015">
    <property type="protein sequence ID" value="MDB0524532.1"/>
    <property type="molecule type" value="Genomic_DNA"/>
</dbReference>
<sequence>MNPNLNRLQGQSGGGAHAYASSLRWVGDNIVGAGDDISIAVQAPNGTVVSLSLAGALALAEKMGARGLYRITTAARHAFALGELSRADAAVWRQWEAQQ</sequence>
<protein>
    <submittedName>
        <fullName evidence="1">Uncharacterized protein</fullName>
    </submittedName>
</protein>
<proteinExistence type="predicted"/>
<organism evidence="1 2">
    <name type="scientific">Ralstonia solanacearum</name>
    <name type="common">Pseudomonas solanacearum</name>
    <dbReference type="NCBI Taxonomy" id="305"/>
    <lineage>
        <taxon>Bacteria</taxon>
        <taxon>Pseudomonadati</taxon>
        <taxon>Pseudomonadota</taxon>
        <taxon>Betaproteobacteria</taxon>
        <taxon>Burkholderiales</taxon>
        <taxon>Burkholderiaceae</taxon>
        <taxon>Ralstonia</taxon>
        <taxon>Ralstonia solanacearum species complex</taxon>
    </lineage>
</organism>
<dbReference type="AlphaFoldDB" id="A0A7X0PY76"/>
<evidence type="ECO:0000313" key="1">
    <source>
        <dbReference type="EMBL" id="MDB0524532.1"/>
    </source>
</evidence>
<evidence type="ECO:0000313" key="2">
    <source>
        <dbReference type="Proteomes" id="UP001143674"/>
    </source>
</evidence>
<reference evidence="1" key="1">
    <citation type="submission" date="2021-09" db="EMBL/GenBank/DDBJ databases">
        <title>Genomic analysis of Ralstonia spp.</title>
        <authorList>
            <person name="Aburjaile F."/>
            <person name="Ariute J.C."/>
            <person name="Pais A.K.L."/>
            <person name="Albuquerque G.M.R."/>
            <person name="Silva A.M.F."/>
            <person name="Brenig B."/>
            <person name="Azevedo V."/>
            <person name="Matiuzzi M."/>
            <person name="Ramos R."/>
            <person name="Goes-Neto A."/>
            <person name="Soares S."/>
            <person name="Iseppon A.M.B."/>
            <person name="Souza E."/>
            <person name="Gama M."/>
        </authorList>
    </citation>
    <scope>NUCLEOTIDE SEQUENCE</scope>
    <source>
        <strain evidence="1">B4</strain>
    </source>
</reference>
<comment type="caution">
    <text evidence="1">The sequence shown here is derived from an EMBL/GenBank/DDBJ whole genome shotgun (WGS) entry which is preliminary data.</text>
</comment>
<gene>
    <name evidence="1" type="ORF">LBW55_23255</name>
</gene>
<name>A0A7X0PY76_RALSL</name>
<dbReference type="RefSeq" id="WP_184849810.1">
    <property type="nucleotide sequence ID" value="NZ_JABZEH010000001.1"/>
</dbReference>